<dbReference type="PANTHER" id="PTHR24251">
    <property type="entry name" value="OVOCHYMASE-RELATED"/>
    <property type="match status" value="1"/>
</dbReference>
<dbReference type="InterPro" id="IPR013162">
    <property type="entry name" value="CD80_C2-set"/>
</dbReference>
<dbReference type="InterPro" id="IPR013783">
    <property type="entry name" value="Ig-like_fold"/>
</dbReference>
<feature type="domain" description="CUB" evidence="5">
    <location>
        <begin position="23"/>
        <end position="129"/>
    </location>
</feature>
<evidence type="ECO:0000256" key="3">
    <source>
        <dbReference type="PROSITE-ProRule" id="PRU00059"/>
    </source>
</evidence>
<gene>
    <name evidence="8" type="primary">LOC110988197</name>
</gene>
<dbReference type="SUPFAM" id="SSF49854">
    <property type="entry name" value="Spermadhesin, CUB domain"/>
    <property type="match status" value="1"/>
</dbReference>
<reference evidence="8" key="1">
    <citation type="submission" date="2025-08" db="UniProtKB">
        <authorList>
            <consortium name="RefSeq"/>
        </authorList>
    </citation>
    <scope>IDENTIFICATION</scope>
</reference>
<dbReference type="GeneID" id="110988197"/>
<dbReference type="SMART" id="SM00042">
    <property type="entry name" value="CUB"/>
    <property type="match status" value="1"/>
</dbReference>
<dbReference type="AlphaFoldDB" id="A0A8B7ZNM3"/>
<evidence type="ECO:0000256" key="2">
    <source>
        <dbReference type="ARBA" id="ARBA00023157"/>
    </source>
</evidence>
<accession>A0A8B7ZNM3</accession>
<evidence type="ECO:0000256" key="4">
    <source>
        <dbReference type="SAM" id="SignalP"/>
    </source>
</evidence>
<evidence type="ECO:0000313" key="8">
    <source>
        <dbReference type="RefSeq" id="XP_022107198.1"/>
    </source>
</evidence>
<dbReference type="Pfam" id="PF00431">
    <property type="entry name" value="CUB"/>
    <property type="match status" value="1"/>
</dbReference>
<dbReference type="InterPro" id="IPR000859">
    <property type="entry name" value="CUB_dom"/>
</dbReference>
<dbReference type="OrthoDB" id="6380398at2759"/>
<keyword evidence="4" id="KW-0732">Signal</keyword>
<name>A0A8B7ZNM3_ACAPL</name>
<evidence type="ECO:0000313" key="7">
    <source>
        <dbReference type="Proteomes" id="UP000694845"/>
    </source>
</evidence>
<dbReference type="InterPro" id="IPR036179">
    <property type="entry name" value="Ig-like_dom_sf"/>
</dbReference>
<protein>
    <submittedName>
        <fullName evidence="8">CUB and sushi domain-containing protein 3-like</fullName>
    </submittedName>
</protein>
<keyword evidence="7" id="KW-1185">Reference proteome</keyword>
<dbReference type="RefSeq" id="XP_022107198.1">
    <property type="nucleotide sequence ID" value="XM_022251506.1"/>
</dbReference>
<proteinExistence type="predicted"/>
<dbReference type="Proteomes" id="UP000694845">
    <property type="component" value="Unplaced"/>
</dbReference>
<comment type="caution">
    <text evidence="3">Lacks conserved residue(s) required for the propagation of feature annotation.</text>
</comment>
<keyword evidence="1" id="KW-0677">Repeat</keyword>
<feature type="signal peptide" evidence="4">
    <location>
        <begin position="1"/>
        <end position="25"/>
    </location>
</feature>
<dbReference type="Gene3D" id="2.60.120.290">
    <property type="entry name" value="Spermadhesin, CUB domain"/>
    <property type="match status" value="1"/>
</dbReference>
<feature type="domain" description="Ig-like" evidence="6">
    <location>
        <begin position="135"/>
        <end position="238"/>
    </location>
</feature>
<evidence type="ECO:0000259" key="6">
    <source>
        <dbReference type="PROSITE" id="PS50835"/>
    </source>
</evidence>
<evidence type="ECO:0000256" key="1">
    <source>
        <dbReference type="ARBA" id="ARBA00022737"/>
    </source>
</evidence>
<dbReference type="Pfam" id="PF08205">
    <property type="entry name" value="C2-set_2"/>
    <property type="match status" value="1"/>
</dbReference>
<feature type="non-terminal residue" evidence="8">
    <location>
        <position position="242"/>
    </location>
</feature>
<organism evidence="7 8">
    <name type="scientific">Acanthaster planci</name>
    <name type="common">Crown-of-thorns starfish</name>
    <dbReference type="NCBI Taxonomy" id="133434"/>
    <lineage>
        <taxon>Eukaryota</taxon>
        <taxon>Metazoa</taxon>
        <taxon>Echinodermata</taxon>
        <taxon>Eleutherozoa</taxon>
        <taxon>Asterozoa</taxon>
        <taxon>Asteroidea</taxon>
        <taxon>Valvatacea</taxon>
        <taxon>Valvatida</taxon>
        <taxon>Acanthasteridae</taxon>
        <taxon>Acanthaster</taxon>
    </lineage>
</organism>
<sequence length="242" mass="26510">MEAPNRLRCILLFLIPLWWIQESSGTYISPGSHTRISSPGFPGYWDYASASWTVSTTSNWRIRISFSEFQTESSYDPLRIVDSASGQDWSFSGSSLPGDVISTGSSMHLTFTSDGSVTARGFILYAYSIPMPTAPTTSSLSLRDASGTRLHGTESLLEGVPFTFTCDVQDTSPAVTIRWYLDGALQDTAAAPSGGEYSLVDTSDSWTLTPGRDDHDREVKCEASNTESQQPYPFVRVTLNVI</sequence>
<dbReference type="Gene3D" id="2.60.40.10">
    <property type="entry name" value="Immunoglobulins"/>
    <property type="match status" value="1"/>
</dbReference>
<dbReference type="InterPro" id="IPR035914">
    <property type="entry name" value="Sperma_CUB_dom_sf"/>
</dbReference>
<keyword evidence="2" id="KW-1015">Disulfide bond</keyword>
<evidence type="ECO:0000259" key="5">
    <source>
        <dbReference type="PROSITE" id="PS01180"/>
    </source>
</evidence>
<dbReference type="CDD" id="cd00041">
    <property type="entry name" value="CUB"/>
    <property type="match status" value="1"/>
</dbReference>
<feature type="chain" id="PRO_5034319834" evidence="4">
    <location>
        <begin position="26"/>
        <end position="242"/>
    </location>
</feature>
<dbReference type="InterPro" id="IPR007110">
    <property type="entry name" value="Ig-like_dom"/>
</dbReference>
<dbReference type="PROSITE" id="PS01180">
    <property type="entry name" value="CUB"/>
    <property type="match status" value="1"/>
</dbReference>
<dbReference type="PROSITE" id="PS50835">
    <property type="entry name" value="IG_LIKE"/>
    <property type="match status" value="1"/>
</dbReference>
<dbReference type="KEGG" id="aplc:110988197"/>
<dbReference type="SUPFAM" id="SSF48726">
    <property type="entry name" value="Immunoglobulin"/>
    <property type="match status" value="1"/>
</dbReference>